<evidence type="ECO:0000256" key="1">
    <source>
        <dbReference type="SAM" id="Phobius"/>
    </source>
</evidence>
<keyword evidence="1" id="KW-0812">Transmembrane</keyword>
<evidence type="ECO:0000313" key="3">
    <source>
        <dbReference type="Proteomes" id="UP000826550"/>
    </source>
</evidence>
<dbReference type="RefSeq" id="WP_103751828.1">
    <property type="nucleotide sequence ID" value="NZ_CP048268.1"/>
</dbReference>
<dbReference type="EMBL" id="CP048268">
    <property type="protein sequence ID" value="QYN53095.1"/>
    <property type="molecule type" value="Genomic_DNA"/>
</dbReference>
<sequence>MIKISEFINFLSLLGDWLLFAFPLYQGLMELYDYDRFLKEFDQSSKTEAKISPIYWFAPIWKIHLEKKRAVKILREFVKDDEDFRTAMSFIDKTTAWYFVSLGGWFKMISSLYDFFNEVHLYSVWWLIGGTILLTFTGLFSGYYRVSQKRQKAMLKKFKNEYNGKQ</sequence>
<protein>
    <submittedName>
        <fullName evidence="2">Uncharacterized protein</fullName>
    </submittedName>
</protein>
<evidence type="ECO:0000313" key="2">
    <source>
        <dbReference type="EMBL" id="QYN53095.1"/>
    </source>
</evidence>
<dbReference type="Proteomes" id="UP000826550">
    <property type="component" value="Chromosome"/>
</dbReference>
<name>A0ABX8W5Q3_9LACO</name>
<organism evidence="2 3">
    <name type="scientific">Lactobacillus panisapium</name>
    <dbReference type="NCBI Taxonomy" id="2012495"/>
    <lineage>
        <taxon>Bacteria</taxon>
        <taxon>Bacillati</taxon>
        <taxon>Bacillota</taxon>
        <taxon>Bacilli</taxon>
        <taxon>Lactobacillales</taxon>
        <taxon>Lactobacillaceae</taxon>
        <taxon>Lactobacillus</taxon>
    </lineage>
</organism>
<proteinExistence type="predicted"/>
<keyword evidence="1" id="KW-1133">Transmembrane helix</keyword>
<reference evidence="2 3" key="1">
    <citation type="submission" date="2020-01" db="EMBL/GenBank/DDBJ databases">
        <title>Vast differences in strain-level diversity in the gut microbiota of two closely related honey bee species.</title>
        <authorList>
            <person name="Ellegaard K.M."/>
            <person name="Suenami S."/>
            <person name="Miyazaki R."/>
            <person name="Engel P."/>
        </authorList>
    </citation>
    <scope>NUCLEOTIDE SEQUENCE [LARGE SCALE GENOMIC DNA]</scope>
    <source>
        <strain evidence="2 3">ESL0416</strain>
    </source>
</reference>
<feature type="transmembrane region" description="Helical" evidence="1">
    <location>
        <begin position="124"/>
        <end position="146"/>
    </location>
</feature>
<keyword evidence="3" id="KW-1185">Reference proteome</keyword>
<keyword evidence="1" id="KW-0472">Membrane</keyword>
<accession>A0ABX8W5Q3</accession>
<gene>
    <name evidence="2" type="ORF">GYM71_06525</name>
</gene>
<feature type="transmembrane region" description="Helical" evidence="1">
    <location>
        <begin position="7"/>
        <end position="25"/>
    </location>
</feature>